<dbReference type="InterPro" id="IPR023393">
    <property type="entry name" value="START-like_dom_sf"/>
</dbReference>
<sequence>MPTGTEAAVAREDLVLEITRVFDAPRELLFTVWSRPEHIVRWWGPEGFRLSHCEMDFRVGGNWRFCMSRPGRDHWIHGTYHEIRRPDRLSFTYINDADGHNMLVEIDFIDLGEQTEMRFRQWEFMNVAERNGHRFGWTSTFDILDSYLKTGDREGD</sequence>
<dbReference type="Pfam" id="PF08327">
    <property type="entry name" value="AHSA1"/>
    <property type="match status" value="1"/>
</dbReference>
<dbReference type="CDD" id="cd07814">
    <property type="entry name" value="SRPBCC_CalC_Aha1-like"/>
    <property type="match status" value="1"/>
</dbReference>
<proteinExistence type="inferred from homology"/>
<gene>
    <name evidence="3" type="ORF">ML536_10355</name>
</gene>
<dbReference type="Gene3D" id="3.30.530.20">
    <property type="match status" value="1"/>
</dbReference>
<accession>A0AA41UGB5</accession>
<keyword evidence="4" id="KW-1185">Reference proteome</keyword>
<comment type="caution">
    <text evidence="3">The sequence shown here is derived from an EMBL/GenBank/DDBJ whole genome shotgun (WGS) entry which is preliminary data.</text>
</comment>
<dbReference type="InterPro" id="IPR013538">
    <property type="entry name" value="ASHA1/2-like_C"/>
</dbReference>
<dbReference type="EMBL" id="JALAZD010000001">
    <property type="protein sequence ID" value="MCI0127226.1"/>
    <property type="molecule type" value="Genomic_DNA"/>
</dbReference>
<reference evidence="3" key="1">
    <citation type="submission" date="2022-03" db="EMBL/GenBank/DDBJ databases">
        <title>The complete genome sequence of a Methyloterrigena soli.</title>
        <authorList>
            <person name="Zi Z."/>
        </authorList>
    </citation>
    <scope>NUCLEOTIDE SEQUENCE</scope>
    <source>
        <strain evidence="3">M48</strain>
    </source>
</reference>
<organism evidence="3 4">
    <name type="scientific">Paradevosia shaoguanensis</name>
    <dbReference type="NCBI Taxonomy" id="1335043"/>
    <lineage>
        <taxon>Bacteria</taxon>
        <taxon>Pseudomonadati</taxon>
        <taxon>Pseudomonadota</taxon>
        <taxon>Alphaproteobacteria</taxon>
        <taxon>Hyphomicrobiales</taxon>
        <taxon>Devosiaceae</taxon>
        <taxon>Paradevosia</taxon>
    </lineage>
</organism>
<evidence type="ECO:0000256" key="1">
    <source>
        <dbReference type="ARBA" id="ARBA00006817"/>
    </source>
</evidence>
<dbReference type="SUPFAM" id="SSF55961">
    <property type="entry name" value="Bet v1-like"/>
    <property type="match status" value="1"/>
</dbReference>
<evidence type="ECO:0000259" key="2">
    <source>
        <dbReference type="Pfam" id="PF08327"/>
    </source>
</evidence>
<dbReference type="AlphaFoldDB" id="A0AA41UGB5"/>
<evidence type="ECO:0000313" key="3">
    <source>
        <dbReference type="EMBL" id="MCI0127226.1"/>
    </source>
</evidence>
<dbReference type="Proteomes" id="UP001156140">
    <property type="component" value="Unassembled WGS sequence"/>
</dbReference>
<evidence type="ECO:0000313" key="4">
    <source>
        <dbReference type="Proteomes" id="UP001156140"/>
    </source>
</evidence>
<protein>
    <submittedName>
        <fullName evidence="3">SRPBCC domain-containing protein</fullName>
    </submittedName>
</protein>
<comment type="similarity">
    <text evidence="1">Belongs to the AHA1 family.</text>
</comment>
<name>A0AA41UGB5_9HYPH</name>
<feature type="domain" description="Activator of Hsp90 ATPase homologue 1/2-like C-terminal" evidence="2">
    <location>
        <begin position="23"/>
        <end position="149"/>
    </location>
</feature>
<dbReference type="RefSeq" id="WP_281735814.1">
    <property type="nucleotide sequence ID" value="NZ_JAKETQ010000001.1"/>
</dbReference>